<dbReference type="Gene3D" id="3.40.50.720">
    <property type="entry name" value="NAD(P)-binding Rossmann-like Domain"/>
    <property type="match status" value="1"/>
</dbReference>
<dbReference type="InterPro" id="IPR036291">
    <property type="entry name" value="NAD(P)-bd_dom_sf"/>
</dbReference>
<dbReference type="Pfam" id="PF13561">
    <property type="entry name" value="adh_short_C2"/>
    <property type="match status" value="1"/>
</dbReference>
<sequence>MTGLMEGRVAVITGAGRDTGIGFATARLFIEHGGRAVLCDLPSESPKDRAATLGDNAIGAECDVTDAASCAAAVQAAMTAWGRVDCVVNNAGLTQRRKVAEVTPEDYDLVTNVVLRGTLLMTQAALPHLSRDGSGSIVNVSSLSALQGGGIFGGPHYCAAKAGVLGLTRAMAKEFGPDGIRANAIAPGLIMTDFSRRGPSADPGKIEAAKSYPLGRPGAPEDIANAALYLASDLASYVTGVTLSVNGGSFIA</sequence>
<dbReference type="Proteomes" id="UP001191082">
    <property type="component" value="Unassembled WGS sequence"/>
</dbReference>
<reference evidence="3 4" key="1">
    <citation type="submission" date="2019-05" db="EMBL/GenBank/DDBJ databases">
        <title>Marivita sp. nov. isolated from sea sediment.</title>
        <authorList>
            <person name="Kim W."/>
        </authorList>
    </citation>
    <scope>NUCLEOTIDE SEQUENCE [LARGE SCALE GENOMIC DNA]</scope>
    <source>
        <strain evidence="3 4">CAU 1492</strain>
    </source>
</reference>
<name>A0ABY2X8F4_9RHOB</name>
<accession>A0ABY2X8F4</accession>
<comment type="similarity">
    <text evidence="1">Belongs to the short-chain dehydrogenases/reductases (SDR) family.</text>
</comment>
<dbReference type="RefSeq" id="WP_138863190.1">
    <property type="nucleotide sequence ID" value="NZ_VCPC01000002.1"/>
</dbReference>
<dbReference type="NCBIfam" id="NF005559">
    <property type="entry name" value="PRK07231.1"/>
    <property type="match status" value="1"/>
</dbReference>
<dbReference type="PRINTS" id="PR00081">
    <property type="entry name" value="GDHRDH"/>
</dbReference>
<dbReference type="InterPro" id="IPR020904">
    <property type="entry name" value="Sc_DH/Rdtase_CS"/>
</dbReference>
<proteinExistence type="inferred from homology"/>
<protein>
    <submittedName>
        <fullName evidence="3">SDR family oxidoreductase</fullName>
    </submittedName>
</protein>
<dbReference type="InterPro" id="IPR057326">
    <property type="entry name" value="KR_dom"/>
</dbReference>
<dbReference type="PANTHER" id="PTHR42760:SF135">
    <property type="entry name" value="BLL7886 PROTEIN"/>
    <property type="match status" value="1"/>
</dbReference>
<dbReference type="SUPFAM" id="SSF51735">
    <property type="entry name" value="NAD(P)-binding Rossmann-fold domains"/>
    <property type="match status" value="1"/>
</dbReference>
<dbReference type="PANTHER" id="PTHR42760">
    <property type="entry name" value="SHORT-CHAIN DEHYDROGENASES/REDUCTASES FAMILY MEMBER"/>
    <property type="match status" value="1"/>
</dbReference>
<gene>
    <name evidence="3" type="ORF">FGK64_07455</name>
</gene>
<organism evidence="3 4">
    <name type="scientific">Arenibacterium halophilum</name>
    <dbReference type="NCBI Taxonomy" id="2583821"/>
    <lineage>
        <taxon>Bacteria</taxon>
        <taxon>Pseudomonadati</taxon>
        <taxon>Pseudomonadota</taxon>
        <taxon>Alphaproteobacteria</taxon>
        <taxon>Rhodobacterales</taxon>
        <taxon>Paracoccaceae</taxon>
        <taxon>Arenibacterium</taxon>
    </lineage>
</organism>
<evidence type="ECO:0000259" key="2">
    <source>
        <dbReference type="SMART" id="SM00822"/>
    </source>
</evidence>
<evidence type="ECO:0000256" key="1">
    <source>
        <dbReference type="ARBA" id="ARBA00006484"/>
    </source>
</evidence>
<dbReference type="PRINTS" id="PR00080">
    <property type="entry name" value="SDRFAMILY"/>
</dbReference>
<dbReference type="PROSITE" id="PS00061">
    <property type="entry name" value="ADH_SHORT"/>
    <property type="match status" value="1"/>
</dbReference>
<dbReference type="InterPro" id="IPR002347">
    <property type="entry name" value="SDR_fam"/>
</dbReference>
<keyword evidence="4" id="KW-1185">Reference proteome</keyword>
<comment type="caution">
    <text evidence="3">The sequence shown here is derived from an EMBL/GenBank/DDBJ whole genome shotgun (WGS) entry which is preliminary data.</text>
</comment>
<dbReference type="SMART" id="SM00822">
    <property type="entry name" value="PKS_KR"/>
    <property type="match status" value="1"/>
</dbReference>
<dbReference type="EMBL" id="VCPC01000002">
    <property type="protein sequence ID" value="TMV12636.1"/>
    <property type="molecule type" value="Genomic_DNA"/>
</dbReference>
<feature type="domain" description="Ketoreductase" evidence="2">
    <location>
        <begin position="8"/>
        <end position="188"/>
    </location>
</feature>
<evidence type="ECO:0000313" key="3">
    <source>
        <dbReference type="EMBL" id="TMV12636.1"/>
    </source>
</evidence>
<evidence type="ECO:0000313" key="4">
    <source>
        <dbReference type="Proteomes" id="UP001191082"/>
    </source>
</evidence>